<evidence type="ECO:0000313" key="4">
    <source>
        <dbReference type="Proteomes" id="UP000265716"/>
    </source>
</evidence>
<evidence type="ECO:0000259" key="2">
    <source>
        <dbReference type="PROSITE" id="PS50020"/>
    </source>
</evidence>
<reference evidence="3 4" key="1">
    <citation type="submission" date="2018-08" db="EMBL/GenBank/DDBJ databases">
        <title>Aphanomyces genome sequencing and annotation.</title>
        <authorList>
            <person name="Minardi D."/>
            <person name="Oidtmann B."/>
            <person name="Van Der Giezen M."/>
            <person name="Studholme D.J."/>
        </authorList>
    </citation>
    <scope>NUCLEOTIDE SEQUENCE [LARGE SCALE GENOMIC DNA]</scope>
    <source>
        <strain evidence="3 4">SA</strain>
    </source>
</reference>
<name>A0A397C591_APHAT</name>
<dbReference type="InterPro" id="IPR036020">
    <property type="entry name" value="WW_dom_sf"/>
</dbReference>
<feature type="compositionally biased region" description="Acidic residues" evidence="1">
    <location>
        <begin position="120"/>
        <end position="139"/>
    </location>
</feature>
<dbReference type="PROSITE" id="PS50020">
    <property type="entry name" value="WW_DOMAIN_2"/>
    <property type="match status" value="4"/>
</dbReference>
<feature type="domain" description="WW" evidence="2">
    <location>
        <begin position="423"/>
        <end position="451"/>
    </location>
</feature>
<feature type="domain" description="WW" evidence="2">
    <location>
        <begin position="244"/>
        <end position="272"/>
    </location>
</feature>
<dbReference type="Proteomes" id="UP000265716">
    <property type="component" value="Unassembled WGS sequence"/>
</dbReference>
<proteinExistence type="predicted"/>
<feature type="domain" description="WW" evidence="2">
    <location>
        <begin position="316"/>
        <end position="350"/>
    </location>
</feature>
<dbReference type="PROSITE" id="PS01159">
    <property type="entry name" value="WW_DOMAIN_1"/>
    <property type="match status" value="2"/>
</dbReference>
<dbReference type="AlphaFoldDB" id="A0A397C591"/>
<dbReference type="PANTHER" id="PTHR47852:SF2">
    <property type="entry name" value="WW DOMAIN-CONTAINING PROTEIN"/>
    <property type="match status" value="1"/>
</dbReference>
<accession>A0A397C591</accession>
<evidence type="ECO:0000313" key="3">
    <source>
        <dbReference type="EMBL" id="RHY37182.1"/>
    </source>
</evidence>
<dbReference type="Pfam" id="PF00397">
    <property type="entry name" value="WW"/>
    <property type="match status" value="3"/>
</dbReference>
<dbReference type="VEuPathDB" id="FungiDB:H257_16550"/>
<dbReference type="PANTHER" id="PTHR47852">
    <property type="entry name" value="OS06G0298400 PROTEIN"/>
    <property type="match status" value="1"/>
</dbReference>
<sequence>MQAMLTSPLVPDAQAEFPGCLYSNKSCANPRTTKKDGSLHRLCAYHQERANSRQKQYLRKRKHMEAGPPPAVRPNDTARVSPRAAGSMHLRGIEPIAFDAEEATLSDTEVQMLAASMTGDDYDVDDDPEDGDDVDNDDSEGNHSIHHSTAQDTSDRTRPRSMWVRHLDEDSTRFYYHNPTTGETAWTKPEGYTEVNDSHNTRGSSSSDGDDDKDNKPAAKRARPSTSDDVKEGTIEEDDEGALWVKFVDPISKKPYYSDMNSGRTRWDQPTFYTSDQGEDDDEVEEDQLEEEYAFGAVAAPSSPKASPAAATDKPAAVTPAFLRYIDPTTQVPYYFNTATKETTWDVPPSDAVVQDAPSSAATTSTDTSSAGSAKYQEWLNKATTVPQATRAAAAAASISRNTSDPVHRLNSILGGSARSFRWQQHFDEKNQRYYYHDTTTNTTQWDPPADGSAVAAVGGADWVPATAADSSHEPVTSQSEYTVVAHMNMLSGRFSGASGDQYFHKQNIPTDKAGRQLSNFFDLTAFEANRAEAKRLKDELKTKNIDWKKYNEDKKRKRHRVRNKWMYED</sequence>
<organism evidence="3 4">
    <name type="scientific">Aphanomyces astaci</name>
    <name type="common">Crayfish plague agent</name>
    <dbReference type="NCBI Taxonomy" id="112090"/>
    <lineage>
        <taxon>Eukaryota</taxon>
        <taxon>Sar</taxon>
        <taxon>Stramenopiles</taxon>
        <taxon>Oomycota</taxon>
        <taxon>Saprolegniomycetes</taxon>
        <taxon>Saprolegniales</taxon>
        <taxon>Verrucalvaceae</taxon>
        <taxon>Aphanomyces</taxon>
    </lineage>
</organism>
<comment type="caution">
    <text evidence="3">The sequence shown here is derived from an EMBL/GenBank/DDBJ whole genome shotgun (WGS) entry which is preliminary data.</text>
</comment>
<feature type="region of interest" description="Disordered" evidence="1">
    <location>
        <begin position="258"/>
        <end position="285"/>
    </location>
</feature>
<protein>
    <recommendedName>
        <fullName evidence="2">WW domain-containing protein</fullName>
    </recommendedName>
</protein>
<dbReference type="CDD" id="cd00201">
    <property type="entry name" value="WW"/>
    <property type="match status" value="2"/>
</dbReference>
<dbReference type="SUPFAM" id="SSF51045">
    <property type="entry name" value="WW domain"/>
    <property type="match status" value="3"/>
</dbReference>
<gene>
    <name evidence="3" type="ORF">DYB38_012250</name>
</gene>
<feature type="region of interest" description="Disordered" evidence="1">
    <location>
        <begin position="174"/>
        <end position="235"/>
    </location>
</feature>
<dbReference type="VEuPathDB" id="FungiDB:H257_16549"/>
<feature type="domain" description="WW" evidence="2">
    <location>
        <begin position="163"/>
        <end position="191"/>
    </location>
</feature>
<feature type="region of interest" description="Disordered" evidence="1">
    <location>
        <begin position="119"/>
        <end position="160"/>
    </location>
</feature>
<dbReference type="SMART" id="SM00456">
    <property type="entry name" value="WW"/>
    <property type="match status" value="4"/>
</dbReference>
<dbReference type="Gene3D" id="2.20.70.10">
    <property type="match status" value="3"/>
</dbReference>
<dbReference type="EMBL" id="QUTC01012272">
    <property type="protein sequence ID" value="RHY37182.1"/>
    <property type="molecule type" value="Genomic_DNA"/>
</dbReference>
<dbReference type="InterPro" id="IPR001202">
    <property type="entry name" value="WW_dom"/>
</dbReference>
<evidence type="ECO:0000256" key="1">
    <source>
        <dbReference type="SAM" id="MobiDB-lite"/>
    </source>
</evidence>